<keyword evidence="3" id="KW-0479">Metal-binding</keyword>
<proteinExistence type="inferred from homology"/>
<dbReference type="EMBL" id="CP000360">
    <property type="protein sequence ID" value="ABF41998.1"/>
    <property type="molecule type" value="Genomic_DNA"/>
</dbReference>
<keyword evidence="5" id="KW-0812">Transmembrane</keyword>
<keyword evidence="5" id="KW-0472">Membrane</keyword>
<dbReference type="AlphaFoldDB" id="Q1IMA2"/>
<feature type="disulfide bond" description="Redox-active" evidence="4">
    <location>
        <begin position="84"/>
        <end position="88"/>
    </location>
</feature>
<feature type="binding site" evidence="3">
    <location>
        <position position="88"/>
    </location>
    <ligand>
        <name>Cu cation</name>
        <dbReference type="ChEBI" id="CHEBI:23378"/>
    </ligand>
</feature>
<sequence length="280" mass="30971">MALPLLAVSAAIAQPPAAFMEKQNSGPASQVDPASLKDIGIDQHLDTQIPLDLQFKDENGNIVKLGDYFKKGRPVILTMVYYQCPMLCSEVLQGLNSALQTMTFSAGNQFEVITVSIDPRDTPELAKEKKASFLKEYNRPGAEDGWHFLTVNDPKDVAKLANVVGWKYRWDPKMQQFIHAAGIMIVTPQGKLAQYYYGIEYAPKDLRLGLVEASQDKIGNLVDKVVLYCYHYDPHTGKYGAVVANLLRIFGAATVLLLGGFIVLMVRRDSHAGRHETGQA</sequence>
<feature type="binding site" evidence="3">
    <location>
        <position position="179"/>
    </location>
    <ligand>
        <name>Cu cation</name>
        <dbReference type="ChEBI" id="CHEBI:23378"/>
    </ligand>
</feature>
<keyword evidence="8" id="KW-1185">Reference proteome</keyword>
<reference evidence="7 8" key="1">
    <citation type="journal article" date="2009" name="Appl. Environ. Microbiol.">
        <title>Three genomes from the phylum Acidobacteria provide insight into the lifestyles of these microorganisms in soils.</title>
        <authorList>
            <person name="Ward N.L."/>
            <person name="Challacombe J.F."/>
            <person name="Janssen P.H."/>
            <person name="Henrissat B."/>
            <person name="Coutinho P.M."/>
            <person name="Wu M."/>
            <person name="Xie G."/>
            <person name="Haft D.H."/>
            <person name="Sait M."/>
            <person name="Badger J."/>
            <person name="Barabote R.D."/>
            <person name="Bradley B."/>
            <person name="Brettin T.S."/>
            <person name="Brinkac L.M."/>
            <person name="Bruce D."/>
            <person name="Creasy T."/>
            <person name="Daugherty S.C."/>
            <person name="Davidsen T.M."/>
            <person name="DeBoy R.T."/>
            <person name="Detter J.C."/>
            <person name="Dodson R.J."/>
            <person name="Durkin A.S."/>
            <person name="Ganapathy A."/>
            <person name="Gwinn-Giglio M."/>
            <person name="Han C.S."/>
            <person name="Khouri H."/>
            <person name="Kiss H."/>
            <person name="Kothari S.P."/>
            <person name="Madupu R."/>
            <person name="Nelson K.E."/>
            <person name="Nelson W.C."/>
            <person name="Paulsen I."/>
            <person name="Penn K."/>
            <person name="Ren Q."/>
            <person name="Rosovitz M.J."/>
            <person name="Selengut J.D."/>
            <person name="Shrivastava S."/>
            <person name="Sullivan S.A."/>
            <person name="Tapia R."/>
            <person name="Thompson L.S."/>
            <person name="Watkins K.L."/>
            <person name="Yang Q."/>
            <person name="Yu C."/>
            <person name="Zafar N."/>
            <person name="Zhou L."/>
            <person name="Kuske C.R."/>
        </authorList>
    </citation>
    <scope>NUCLEOTIDE SEQUENCE [LARGE SCALE GENOMIC DNA]</scope>
    <source>
        <strain evidence="7 8">Ellin345</strain>
    </source>
</reference>
<evidence type="ECO:0000256" key="3">
    <source>
        <dbReference type="PIRSR" id="PIRSR603782-1"/>
    </source>
</evidence>
<evidence type="ECO:0000256" key="1">
    <source>
        <dbReference type="ARBA" id="ARBA00010996"/>
    </source>
</evidence>
<accession>Q1IMA2</accession>
<dbReference type="HOGENOM" id="CLU_058434_2_0_0"/>
<keyword evidence="2 3" id="KW-0186">Copper</keyword>
<dbReference type="STRING" id="204669.Acid345_2997"/>
<evidence type="ECO:0000256" key="2">
    <source>
        <dbReference type="ARBA" id="ARBA00023008"/>
    </source>
</evidence>
<dbReference type="PROSITE" id="PS51352">
    <property type="entry name" value="THIOREDOXIN_2"/>
    <property type="match status" value="1"/>
</dbReference>
<dbReference type="SUPFAM" id="SSF52833">
    <property type="entry name" value="Thioredoxin-like"/>
    <property type="match status" value="1"/>
</dbReference>
<dbReference type="Gene3D" id="3.40.30.10">
    <property type="entry name" value="Glutaredoxin"/>
    <property type="match status" value="1"/>
</dbReference>
<dbReference type="PANTHER" id="PTHR12151">
    <property type="entry name" value="ELECTRON TRANSPORT PROTIN SCO1/SENC FAMILY MEMBER"/>
    <property type="match status" value="1"/>
</dbReference>
<keyword evidence="4" id="KW-1015">Disulfide bond</keyword>
<dbReference type="EnsemblBacteria" id="ABF41998">
    <property type="protein sequence ID" value="ABF41998"/>
    <property type="gene ID" value="Acid345_2997"/>
</dbReference>
<dbReference type="Proteomes" id="UP000002432">
    <property type="component" value="Chromosome"/>
</dbReference>
<feature type="domain" description="Thioredoxin" evidence="6">
    <location>
        <begin position="42"/>
        <end position="216"/>
    </location>
</feature>
<dbReference type="InterPro" id="IPR013766">
    <property type="entry name" value="Thioredoxin_domain"/>
</dbReference>
<dbReference type="InterPro" id="IPR036249">
    <property type="entry name" value="Thioredoxin-like_sf"/>
</dbReference>
<dbReference type="PANTHER" id="PTHR12151:SF8">
    <property type="entry name" value="THIOREDOXIN DOMAIN-CONTAINING PROTEIN"/>
    <property type="match status" value="1"/>
</dbReference>
<dbReference type="Pfam" id="PF02630">
    <property type="entry name" value="SCO1-SenC"/>
    <property type="match status" value="1"/>
</dbReference>
<evidence type="ECO:0000256" key="5">
    <source>
        <dbReference type="SAM" id="Phobius"/>
    </source>
</evidence>
<evidence type="ECO:0000313" key="7">
    <source>
        <dbReference type="EMBL" id="ABF41998.1"/>
    </source>
</evidence>
<dbReference type="KEGG" id="aba:Acid345_2997"/>
<protein>
    <submittedName>
        <fullName evidence="7">Electron transport protein SCO1/SenC</fullName>
    </submittedName>
</protein>
<evidence type="ECO:0000259" key="6">
    <source>
        <dbReference type="PROSITE" id="PS51352"/>
    </source>
</evidence>
<dbReference type="InterPro" id="IPR003782">
    <property type="entry name" value="SCO1/SenC"/>
</dbReference>
<dbReference type="eggNOG" id="COG1999">
    <property type="taxonomic scope" value="Bacteria"/>
</dbReference>
<evidence type="ECO:0000256" key="4">
    <source>
        <dbReference type="PIRSR" id="PIRSR603782-2"/>
    </source>
</evidence>
<feature type="transmembrane region" description="Helical" evidence="5">
    <location>
        <begin position="246"/>
        <end position="266"/>
    </location>
</feature>
<keyword evidence="5" id="KW-1133">Transmembrane helix</keyword>
<name>Q1IMA2_KORVE</name>
<organism evidence="7 8">
    <name type="scientific">Koribacter versatilis (strain Ellin345)</name>
    <dbReference type="NCBI Taxonomy" id="204669"/>
    <lineage>
        <taxon>Bacteria</taxon>
        <taxon>Pseudomonadati</taxon>
        <taxon>Acidobacteriota</taxon>
        <taxon>Terriglobia</taxon>
        <taxon>Terriglobales</taxon>
        <taxon>Candidatus Korobacteraceae</taxon>
        <taxon>Candidatus Korobacter</taxon>
    </lineage>
</organism>
<dbReference type="CDD" id="cd02968">
    <property type="entry name" value="SCO"/>
    <property type="match status" value="1"/>
</dbReference>
<evidence type="ECO:0000313" key="8">
    <source>
        <dbReference type="Proteomes" id="UP000002432"/>
    </source>
</evidence>
<gene>
    <name evidence="7" type="ordered locus">Acid345_2997</name>
</gene>
<feature type="binding site" evidence="3">
    <location>
        <position position="84"/>
    </location>
    <ligand>
        <name>Cu cation</name>
        <dbReference type="ChEBI" id="CHEBI:23378"/>
    </ligand>
</feature>
<dbReference type="GO" id="GO:0046872">
    <property type="term" value="F:metal ion binding"/>
    <property type="evidence" value="ECO:0007669"/>
    <property type="project" value="UniProtKB-KW"/>
</dbReference>
<comment type="similarity">
    <text evidence="1">Belongs to the SCO1/2 family.</text>
</comment>